<gene>
    <name evidence="5" type="ORF">ABT211_41875</name>
</gene>
<dbReference type="PANTHER" id="PTHR30036">
    <property type="entry name" value="D-XYLOSE-BINDING PERIPLASMIC PROTEIN"/>
    <property type="match status" value="1"/>
</dbReference>
<protein>
    <submittedName>
        <fullName evidence="5">Sugar ABC transporter substrate-binding protein</fullName>
    </submittedName>
</protein>
<dbReference type="SUPFAM" id="SSF53822">
    <property type="entry name" value="Periplasmic binding protein-like I"/>
    <property type="match status" value="1"/>
</dbReference>
<feature type="domain" description="Periplasmic binding protein" evidence="4">
    <location>
        <begin position="49"/>
        <end position="302"/>
    </location>
</feature>
<dbReference type="PANTHER" id="PTHR30036:SF7">
    <property type="entry name" value="ABC TRANSPORTER PERIPLASMIC-BINDING PROTEIN YPHF"/>
    <property type="match status" value="1"/>
</dbReference>
<keyword evidence="3" id="KW-0732">Signal</keyword>
<proteinExistence type="inferred from homology"/>
<dbReference type="EMBL" id="JBEOZM010000035">
    <property type="protein sequence ID" value="MER6273763.1"/>
    <property type="molecule type" value="Genomic_DNA"/>
</dbReference>
<evidence type="ECO:0000313" key="5">
    <source>
        <dbReference type="EMBL" id="MER6273763.1"/>
    </source>
</evidence>
<reference evidence="5 6" key="1">
    <citation type="submission" date="2024-06" db="EMBL/GenBank/DDBJ databases">
        <title>The Natural Products Discovery Center: Release of the First 8490 Sequenced Strains for Exploring Actinobacteria Biosynthetic Diversity.</title>
        <authorList>
            <person name="Kalkreuter E."/>
            <person name="Kautsar S.A."/>
            <person name="Yang D."/>
            <person name="Bader C.D."/>
            <person name="Teijaro C.N."/>
            <person name="Fluegel L."/>
            <person name="Davis C.M."/>
            <person name="Simpson J.R."/>
            <person name="Lauterbach L."/>
            <person name="Steele A.D."/>
            <person name="Gui C."/>
            <person name="Meng S."/>
            <person name="Li G."/>
            <person name="Viehrig K."/>
            <person name="Ye F."/>
            <person name="Su P."/>
            <person name="Kiefer A.F."/>
            <person name="Nichols A."/>
            <person name="Cepeda A.J."/>
            <person name="Yan W."/>
            <person name="Fan B."/>
            <person name="Jiang Y."/>
            <person name="Adhikari A."/>
            <person name="Zheng C.-J."/>
            <person name="Schuster L."/>
            <person name="Cowan T.M."/>
            <person name="Smanski M.J."/>
            <person name="Chevrette M.G."/>
            <person name="De Carvalho L.P.S."/>
            <person name="Shen B."/>
        </authorList>
    </citation>
    <scope>NUCLEOTIDE SEQUENCE [LARGE SCALE GENOMIC DNA]</scope>
    <source>
        <strain evidence="5 6">NPDC001694</strain>
    </source>
</reference>
<evidence type="ECO:0000256" key="2">
    <source>
        <dbReference type="ARBA" id="ARBA00007639"/>
    </source>
</evidence>
<comment type="similarity">
    <text evidence="2">Belongs to the bacterial solute-binding protein 2 family.</text>
</comment>
<dbReference type="InterPro" id="IPR025997">
    <property type="entry name" value="SBP_2_dom"/>
</dbReference>
<dbReference type="Gene3D" id="3.40.50.2300">
    <property type="match status" value="2"/>
</dbReference>
<dbReference type="RefSeq" id="WP_351962011.1">
    <property type="nucleotide sequence ID" value="NZ_JBEOZM010000035.1"/>
</dbReference>
<sequence>MPRLRRSRIALIATLVATTAVTAACTKRSDSTGSNNSGGSSGRKLSVIVVSGPLSDPFFGAMKTGADNAGKELNVSTEYLSPTSTDASGPTLARLMQAAVAKKPDAIVVGNFFPAAQDPEIKAAVKAGIPVVVVNSGQSDWKQLGALAFVGIEPAVAGTRSGEQSAKLGVKKGLCVNTVPGNPALEQLCQGYTDTLKKSGGTASELRIPYQDATNPTKVTQAIEGALKADKSIDGVFATGSIVAESALTAANDVGRKLTIGSGDPSTKVLKDIEAGKIQYAMDQQPYLQTYYGVLIAKQYVQYRISPSGNVLTGPLVIDKDSAAAVLKINETYQGIRGAA</sequence>
<evidence type="ECO:0000256" key="3">
    <source>
        <dbReference type="SAM" id="SignalP"/>
    </source>
</evidence>
<evidence type="ECO:0000256" key="1">
    <source>
        <dbReference type="ARBA" id="ARBA00004196"/>
    </source>
</evidence>
<dbReference type="InterPro" id="IPR050555">
    <property type="entry name" value="Bact_Solute-Bind_Prot2"/>
</dbReference>
<dbReference type="InterPro" id="IPR028082">
    <property type="entry name" value="Peripla_BP_I"/>
</dbReference>
<dbReference type="Proteomes" id="UP001490365">
    <property type="component" value="Unassembled WGS sequence"/>
</dbReference>
<feature type="chain" id="PRO_5047222307" evidence="3">
    <location>
        <begin position="24"/>
        <end position="340"/>
    </location>
</feature>
<name>A0ABV1TUR6_9ACTN</name>
<accession>A0ABV1TUR6</accession>
<evidence type="ECO:0000313" key="6">
    <source>
        <dbReference type="Proteomes" id="UP001490365"/>
    </source>
</evidence>
<keyword evidence="6" id="KW-1185">Reference proteome</keyword>
<evidence type="ECO:0000259" key="4">
    <source>
        <dbReference type="Pfam" id="PF13407"/>
    </source>
</evidence>
<comment type="caution">
    <text evidence="5">The sequence shown here is derived from an EMBL/GenBank/DDBJ whole genome shotgun (WGS) entry which is preliminary data.</text>
</comment>
<dbReference type="Pfam" id="PF13407">
    <property type="entry name" value="Peripla_BP_4"/>
    <property type="match status" value="1"/>
</dbReference>
<feature type="signal peptide" evidence="3">
    <location>
        <begin position="1"/>
        <end position="23"/>
    </location>
</feature>
<dbReference type="CDD" id="cd06312">
    <property type="entry name" value="PBP1_ABC_sugar_binding-like"/>
    <property type="match status" value="1"/>
</dbReference>
<organism evidence="5 6">
    <name type="scientific">Streptomyces sp. 900105755</name>
    <dbReference type="NCBI Taxonomy" id="3154389"/>
    <lineage>
        <taxon>Bacteria</taxon>
        <taxon>Bacillati</taxon>
        <taxon>Actinomycetota</taxon>
        <taxon>Actinomycetes</taxon>
        <taxon>Kitasatosporales</taxon>
        <taxon>Streptomycetaceae</taxon>
        <taxon>Streptomyces</taxon>
    </lineage>
</organism>
<comment type="subcellular location">
    <subcellularLocation>
        <location evidence="1">Cell envelope</location>
    </subcellularLocation>
</comment>
<dbReference type="PROSITE" id="PS51257">
    <property type="entry name" value="PROKAR_LIPOPROTEIN"/>
    <property type="match status" value="1"/>
</dbReference>